<dbReference type="Pfam" id="PF15603">
    <property type="entry name" value="Imm74"/>
    <property type="match status" value="1"/>
</dbReference>
<dbReference type="InterPro" id="IPR028148">
    <property type="entry name" value="Imm74"/>
</dbReference>
<protein>
    <recommendedName>
        <fullName evidence="3">Immunity protein 74 of polymorphic toxin system</fullName>
    </recommendedName>
</protein>
<dbReference type="AlphaFoldDB" id="A0A6P2QHM0"/>
<sequence length="91" mass="9888">MTEGKTMTYTVLMVSRGEIVLSDGQRTVRAPGEALLPGVDNGPAFVVYVDSMKYVEPINDGETIDAVTRQAVISAITAYFSSRRATVEFEP</sequence>
<reference evidence="1 2" key="1">
    <citation type="submission" date="2019-09" db="EMBL/GenBank/DDBJ databases">
        <authorList>
            <person name="Depoorter E."/>
        </authorList>
    </citation>
    <scope>NUCLEOTIDE SEQUENCE [LARGE SCALE GENOMIC DNA]</scope>
    <source>
        <strain evidence="1">LMG 23254</strain>
    </source>
</reference>
<evidence type="ECO:0000313" key="1">
    <source>
        <dbReference type="EMBL" id="VWC22831.1"/>
    </source>
</evidence>
<proteinExistence type="predicted"/>
<accession>A0A6P2QHM0</accession>
<evidence type="ECO:0008006" key="3">
    <source>
        <dbReference type="Google" id="ProtNLM"/>
    </source>
</evidence>
<organism evidence="1 2">
    <name type="scientific">Burkholderia lata (strain ATCC 17760 / DSM 23089 / LMG 22485 / NCIMB 9086 / R18194 / 383)</name>
    <dbReference type="NCBI Taxonomy" id="482957"/>
    <lineage>
        <taxon>Bacteria</taxon>
        <taxon>Pseudomonadati</taxon>
        <taxon>Pseudomonadota</taxon>
        <taxon>Betaproteobacteria</taxon>
        <taxon>Burkholderiales</taxon>
        <taxon>Burkholderiaceae</taxon>
        <taxon>Burkholderia</taxon>
        <taxon>Burkholderia cepacia complex</taxon>
    </lineage>
</organism>
<name>A0A6P2QHM0_BURL3</name>
<dbReference type="EMBL" id="CABVPW010000035">
    <property type="protein sequence ID" value="VWC22831.1"/>
    <property type="molecule type" value="Genomic_DNA"/>
</dbReference>
<evidence type="ECO:0000313" key="2">
    <source>
        <dbReference type="Proteomes" id="UP000494218"/>
    </source>
</evidence>
<gene>
    <name evidence="1" type="ORF">BLA23254_05893</name>
</gene>
<dbReference type="Proteomes" id="UP000494218">
    <property type="component" value="Unassembled WGS sequence"/>
</dbReference>